<accession>A0ABV5G442</accession>
<reference evidence="2 3" key="1">
    <citation type="submission" date="2024-09" db="EMBL/GenBank/DDBJ databases">
        <authorList>
            <person name="Sun Q."/>
            <person name="Mori K."/>
        </authorList>
    </citation>
    <scope>NUCLEOTIDE SEQUENCE [LARGE SCALE GENOMIC DNA]</scope>
    <source>
        <strain evidence="2 3">CCM 7609</strain>
    </source>
</reference>
<gene>
    <name evidence="2" type="ORF">ACFFX0_21880</name>
</gene>
<keyword evidence="3" id="KW-1185">Reference proteome</keyword>
<dbReference type="Proteomes" id="UP001589575">
    <property type="component" value="Unassembled WGS sequence"/>
</dbReference>
<feature type="region of interest" description="Disordered" evidence="1">
    <location>
        <begin position="31"/>
        <end position="60"/>
    </location>
</feature>
<organism evidence="2 3">
    <name type="scientific">Citricoccus parietis</name>
    <dbReference type="NCBI Taxonomy" id="592307"/>
    <lineage>
        <taxon>Bacteria</taxon>
        <taxon>Bacillati</taxon>
        <taxon>Actinomycetota</taxon>
        <taxon>Actinomycetes</taxon>
        <taxon>Micrococcales</taxon>
        <taxon>Micrococcaceae</taxon>
        <taxon>Citricoccus</taxon>
    </lineage>
</organism>
<sequence length="108" mass="11139">MVVRMAQAGGMELDPDLVLLRRVQLQVGDLPAVVGPPGDGRPRGEGGTAGQGAGGLLAGRSGRGDSHDVVLPFVQWAAGVAPRIETVLICVQLRTASAPMVRPKPLLL</sequence>
<comment type="caution">
    <text evidence="2">The sequence shown here is derived from an EMBL/GenBank/DDBJ whole genome shotgun (WGS) entry which is preliminary data.</text>
</comment>
<evidence type="ECO:0000313" key="3">
    <source>
        <dbReference type="Proteomes" id="UP001589575"/>
    </source>
</evidence>
<protein>
    <submittedName>
        <fullName evidence="2">Uncharacterized protein</fullName>
    </submittedName>
</protein>
<evidence type="ECO:0000313" key="2">
    <source>
        <dbReference type="EMBL" id="MFB9073707.1"/>
    </source>
</evidence>
<evidence type="ECO:0000256" key="1">
    <source>
        <dbReference type="SAM" id="MobiDB-lite"/>
    </source>
</evidence>
<feature type="compositionally biased region" description="Gly residues" evidence="1">
    <location>
        <begin position="45"/>
        <end position="57"/>
    </location>
</feature>
<name>A0ABV5G442_9MICC</name>
<dbReference type="EMBL" id="JBHMFI010000001">
    <property type="protein sequence ID" value="MFB9073707.1"/>
    <property type="molecule type" value="Genomic_DNA"/>
</dbReference>
<proteinExistence type="predicted"/>